<dbReference type="EMBL" id="RCCT01000002">
    <property type="protein sequence ID" value="RLK08257.1"/>
    <property type="molecule type" value="Genomic_DNA"/>
</dbReference>
<proteinExistence type="inferred from homology"/>
<feature type="transmembrane region" description="Helical" evidence="9">
    <location>
        <begin position="473"/>
        <end position="500"/>
    </location>
</feature>
<comment type="subcellular location">
    <subcellularLocation>
        <location evidence="1 9">Cell inner membrane</location>
        <topology evidence="1 9">Multi-pass membrane protein</topology>
    </subcellularLocation>
</comment>
<keyword evidence="12" id="KW-1185">Reference proteome</keyword>
<evidence type="ECO:0000256" key="7">
    <source>
        <dbReference type="ARBA" id="ARBA00022989"/>
    </source>
</evidence>
<name>A0A497ZZ34_9RHOB</name>
<feature type="transmembrane region" description="Helical" evidence="9">
    <location>
        <begin position="536"/>
        <end position="554"/>
    </location>
</feature>
<feature type="transmembrane region" description="Helical" evidence="9">
    <location>
        <begin position="1007"/>
        <end position="1026"/>
    </location>
</feature>
<feature type="transmembrane region" description="Helical" evidence="9">
    <location>
        <begin position="368"/>
        <end position="390"/>
    </location>
</feature>
<evidence type="ECO:0000256" key="2">
    <source>
        <dbReference type="ARBA" id="ARBA00010942"/>
    </source>
</evidence>
<protein>
    <recommendedName>
        <fullName evidence="9">Efflux pump membrane transporter</fullName>
    </recommendedName>
</protein>
<dbReference type="GO" id="GO:0009636">
    <property type="term" value="P:response to toxic substance"/>
    <property type="evidence" value="ECO:0007669"/>
    <property type="project" value="UniProtKB-ARBA"/>
</dbReference>
<sequence>MISQLFIRRPRFAIVISVVITLAGLISITQLPVEQLPDIVPPQVQVTTSYPGAGAEVVESTVAQIIEEQVIGVSDMLYMKSTSGSDGSYNLQVTFEPGTDPDINAVNVQNRVSLAMSALPEEVTRAGVNTKKKSSALLQVVAITSDDPKNDDLFLSNFATINVLDSIKRSPGVGDATLFGALDYSMRIWLDIDKMTSLSVTVDDVIAALNAQNVQAAVGRVGAQPMTNDPTFQLSIQTQGRLSTVAEFEEIVVRALPDGSFVLISDIARVDLGAKTRDSFSSFDNKPAAMIGVYLEPGANALDTSESIKKALTGLQSAFPDGVNWSVPYNSVTFVRASIDEVVKTLVQAFALVVIVVFLFLGNLRMALIPLIAVPVSLIGALAFILALGFSLNTVSLLALVLAIGIVVDDAIVVIENVEKIMGENPEMTVAEATGEAMKQITAPILAITCVLLSVFVPVAFIPGITGTMFQQFAVAVSFSMLISALNALTLSPALCAVLLRRDSAPKRGPLAWLSRRIDNARDGYAYAVSILARRVILAVLLLGFALFGAGWLFKTAPSGFLPVEDQGAYFVEVALPEGSSINRTSKVMEDVSTIIKSAPGVQDVMTVTGFSFVDGLNKSNSGFGIAIMQPFEDRTDPALSVRSSIRHVRREFAGLEDAIAFPFNLPPILGLGTGAGFEFELLDLHGDSVLDLGATAAGFITTANADPRLSGVYTTFSAQSPKLNLDLDRKRLQTLGVNVDDLFRAMQVTLGGYHVNDMNLFGRTWQVNLQADEKYRANVGDIARIHVRNHDGDMVPVRAVAKVELILGPQLLARYNNFRAVTINGGPSPGVSMGEAIAAMEEIAAQTLPEGYSYDWTGTAQQEIEAAGKTPIVLGLALLFAYLFLVALYESWTIPLAVLFSVTFAVCGALGALLLLGLQNNLYAQIGLVVLIALAAKNAILIVEFAMDRYRQGLSAADAAIQGARARFRAVMMTSFAFIAGLYPLVVADGASMLARRGVGTPVFGGMIAAALVGIFVIPPLYIIAQRFREKVHGKMNEGGGENAV</sequence>
<dbReference type="Gene3D" id="3.30.70.1320">
    <property type="entry name" value="Multidrug efflux transporter AcrB pore domain like"/>
    <property type="match status" value="1"/>
</dbReference>
<comment type="caution">
    <text evidence="11">The sequence shown here is derived from an EMBL/GenBank/DDBJ whole genome shotgun (WGS) entry which is preliminary data.</text>
</comment>
<dbReference type="Gene3D" id="3.30.2090.10">
    <property type="entry name" value="Multidrug efflux transporter AcrB TolC docking domain, DN and DC subdomains"/>
    <property type="match status" value="2"/>
</dbReference>
<keyword evidence="8 9" id="KW-0472">Membrane</keyword>
<dbReference type="Gene3D" id="3.30.70.1430">
    <property type="entry name" value="Multidrug efflux transporter AcrB pore domain"/>
    <property type="match status" value="2"/>
</dbReference>
<dbReference type="Gene3D" id="1.20.1640.10">
    <property type="entry name" value="Multidrug efflux transporter AcrB transmembrane domain"/>
    <property type="match status" value="2"/>
</dbReference>
<keyword evidence="5 9" id="KW-0997">Cell inner membrane</keyword>
<organism evidence="11 12">
    <name type="scientific">Ruegeria conchae</name>
    <dbReference type="NCBI Taxonomy" id="981384"/>
    <lineage>
        <taxon>Bacteria</taxon>
        <taxon>Pseudomonadati</taxon>
        <taxon>Pseudomonadota</taxon>
        <taxon>Alphaproteobacteria</taxon>
        <taxon>Rhodobacterales</taxon>
        <taxon>Roseobacteraceae</taxon>
        <taxon>Ruegeria</taxon>
    </lineage>
</organism>
<evidence type="ECO:0000256" key="5">
    <source>
        <dbReference type="ARBA" id="ARBA00022519"/>
    </source>
</evidence>
<evidence type="ECO:0000313" key="11">
    <source>
        <dbReference type="EMBL" id="RLK08257.1"/>
    </source>
</evidence>
<evidence type="ECO:0000256" key="4">
    <source>
        <dbReference type="ARBA" id="ARBA00022475"/>
    </source>
</evidence>
<dbReference type="Gene3D" id="3.30.70.1440">
    <property type="entry name" value="Multidrug efflux transporter AcrB pore domain"/>
    <property type="match status" value="1"/>
</dbReference>
<evidence type="ECO:0000256" key="9">
    <source>
        <dbReference type="RuleBase" id="RU364070"/>
    </source>
</evidence>
<dbReference type="InterPro" id="IPR027463">
    <property type="entry name" value="AcrB_DN_DC_subdom"/>
</dbReference>
<dbReference type="PROSITE" id="PS50156">
    <property type="entry name" value="SSD"/>
    <property type="match status" value="1"/>
</dbReference>
<reference evidence="11 12" key="1">
    <citation type="submission" date="2018-10" db="EMBL/GenBank/DDBJ databases">
        <title>Genomic Encyclopedia of Archaeal and Bacterial Type Strains, Phase II (KMG-II): from individual species to whole genera.</title>
        <authorList>
            <person name="Goeker M."/>
        </authorList>
    </citation>
    <scope>NUCLEOTIDE SEQUENCE [LARGE SCALE GENOMIC DNA]</scope>
    <source>
        <strain evidence="11 12">DSM 29317</strain>
    </source>
</reference>
<dbReference type="STRING" id="981384.GCA_000192475_00430"/>
<dbReference type="FunFam" id="1.20.1640.10:FF:000001">
    <property type="entry name" value="Efflux pump membrane transporter"/>
    <property type="match status" value="1"/>
</dbReference>
<dbReference type="NCBIfam" id="NF000282">
    <property type="entry name" value="RND_permease_1"/>
    <property type="match status" value="1"/>
</dbReference>
<keyword evidence="4" id="KW-1003">Cell membrane</keyword>
<dbReference type="GO" id="GO:0015562">
    <property type="term" value="F:efflux transmembrane transporter activity"/>
    <property type="evidence" value="ECO:0007669"/>
    <property type="project" value="InterPro"/>
</dbReference>
<dbReference type="AlphaFoldDB" id="A0A497ZZ34"/>
<feature type="domain" description="SSD" evidence="10">
    <location>
        <begin position="366"/>
        <end position="498"/>
    </location>
</feature>
<dbReference type="Pfam" id="PF00873">
    <property type="entry name" value="ACR_tran"/>
    <property type="match status" value="1"/>
</dbReference>
<dbReference type="InterPro" id="IPR000731">
    <property type="entry name" value="SSD"/>
</dbReference>
<comment type="similarity">
    <text evidence="2 9">Belongs to the resistance-nodulation-cell division (RND) (TC 2.A.6) family.</text>
</comment>
<evidence type="ECO:0000259" key="10">
    <source>
        <dbReference type="PROSITE" id="PS50156"/>
    </source>
</evidence>
<evidence type="ECO:0000256" key="3">
    <source>
        <dbReference type="ARBA" id="ARBA00022448"/>
    </source>
</evidence>
<keyword evidence="7 9" id="KW-1133">Transmembrane helix</keyword>
<keyword evidence="3 9" id="KW-0813">Transport</keyword>
<feature type="transmembrane region" description="Helical" evidence="9">
    <location>
        <begin position="873"/>
        <end position="890"/>
    </location>
</feature>
<feature type="transmembrane region" description="Helical" evidence="9">
    <location>
        <begin position="445"/>
        <end position="467"/>
    </location>
</feature>
<feature type="transmembrane region" description="Helical" evidence="9">
    <location>
        <begin position="396"/>
        <end position="415"/>
    </location>
</feature>
<dbReference type="RefSeq" id="WP_010443274.1">
    <property type="nucleotide sequence ID" value="NZ_AEYW01000023.1"/>
</dbReference>
<dbReference type="SUPFAM" id="SSF82714">
    <property type="entry name" value="Multidrug efflux transporter AcrB TolC docking domain, DN and DC subdomains"/>
    <property type="match status" value="2"/>
</dbReference>
<evidence type="ECO:0000256" key="6">
    <source>
        <dbReference type="ARBA" id="ARBA00022692"/>
    </source>
</evidence>
<dbReference type="GO" id="GO:0042910">
    <property type="term" value="F:xenobiotic transmembrane transporter activity"/>
    <property type="evidence" value="ECO:0007669"/>
    <property type="project" value="TreeGrafter"/>
</dbReference>
<dbReference type="GO" id="GO:0005886">
    <property type="term" value="C:plasma membrane"/>
    <property type="evidence" value="ECO:0007669"/>
    <property type="project" value="UniProtKB-SubCell"/>
</dbReference>
<feature type="transmembrane region" description="Helical" evidence="9">
    <location>
        <begin position="969"/>
        <end position="987"/>
    </location>
</feature>
<dbReference type="InterPro" id="IPR004764">
    <property type="entry name" value="MdtF-like"/>
</dbReference>
<accession>A0A497ZZ34</accession>
<feature type="transmembrane region" description="Helical" evidence="9">
    <location>
        <begin position="923"/>
        <end position="948"/>
    </location>
</feature>
<dbReference type="SUPFAM" id="SSF82866">
    <property type="entry name" value="Multidrug efflux transporter AcrB transmembrane domain"/>
    <property type="match status" value="2"/>
</dbReference>
<gene>
    <name evidence="11" type="ORF">CLV75_1928</name>
</gene>
<dbReference type="Proteomes" id="UP000271700">
    <property type="component" value="Unassembled WGS sequence"/>
</dbReference>
<feature type="transmembrane region" description="Helical" evidence="9">
    <location>
        <begin position="897"/>
        <end position="917"/>
    </location>
</feature>
<feature type="transmembrane region" description="Helical" evidence="9">
    <location>
        <begin position="342"/>
        <end position="361"/>
    </location>
</feature>
<feature type="transmembrane region" description="Helical" evidence="9">
    <location>
        <begin position="12"/>
        <end position="33"/>
    </location>
</feature>
<dbReference type="FunFam" id="3.30.70.1430:FF:000001">
    <property type="entry name" value="Efflux pump membrane transporter"/>
    <property type="match status" value="1"/>
</dbReference>
<keyword evidence="6 9" id="KW-0812">Transmembrane</keyword>
<dbReference type="PRINTS" id="PR00702">
    <property type="entry name" value="ACRIFLAVINRP"/>
</dbReference>
<evidence type="ECO:0000256" key="1">
    <source>
        <dbReference type="ARBA" id="ARBA00004429"/>
    </source>
</evidence>
<dbReference type="PANTHER" id="PTHR32063:SF76">
    <property type="entry name" value="EFFLUX PUMP MEMBRANE TRANSPORTER"/>
    <property type="match status" value="1"/>
</dbReference>
<evidence type="ECO:0000313" key="12">
    <source>
        <dbReference type="Proteomes" id="UP000271700"/>
    </source>
</evidence>
<dbReference type="InterPro" id="IPR001036">
    <property type="entry name" value="Acrflvin-R"/>
</dbReference>
<evidence type="ECO:0000256" key="8">
    <source>
        <dbReference type="ARBA" id="ARBA00023136"/>
    </source>
</evidence>
<dbReference type="SUPFAM" id="SSF82693">
    <property type="entry name" value="Multidrug efflux transporter AcrB pore domain, PN1, PN2, PC1 and PC2 subdomains"/>
    <property type="match status" value="3"/>
</dbReference>
<dbReference type="NCBIfam" id="TIGR00915">
    <property type="entry name" value="2A0602"/>
    <property type="match status" value="1"/>
</dbReference>
<dbReference type="OrthoDB" id="9807350at2"/>
<dbReference type="PANTHER" id="PTHR32063">
    <property type="match status" value="1"/>
</dbReference>